<feature type="transmembrane region" description="Helical" evidence="12">
    <location>
        <begin position="489"/>
        <end position="512"/>
    </location>
</feature>
<feature type="transmembrane region" description="Helical" evidence="12">
    <location>
        <begin position="518"/>
        <end position="541"/>
    </location>
</feature>
<evidence type="ECO:0000256" key="6">
    <source>
        <dbReference type="ARBA" id="ARBA00022847"/>
    </source>
</evidence>
<dbReference type="Proteomes" id="UP000239494">
    <property type="component" value="Unassembled WGS sequence"/>
</dbReference>
<evidence type="ECO:0000256" key="1">
    <source>
        <dbReference type="ARBA" id="ARBA00004651"/>
    </source>
</evidence>
<keyword evidence="14" id="KW-1185">Reference proteome</keyword>
<evidence type="ECO:0000256" key="12">
    <source>
        <dbReference type="SAM" id="Phobius"/>
    </source>
</evidence>
<evidence type="ECO:0000256" key="4">
    <source>
        <dbReference type="ARBA" id="ARBA00022475"/>
    </source>
</evidence>
<evidence type="ECO:0000256" key="3">
    <source>
        <dbReference type="ARBA" id="ARBA00022448"/>
    </source>
</evidence>
<dbReference type="PANTHER" id="PTHR48086:SF6">
    <property type="entry name" value="CATION_ACETATE SYMPORTER ACTP"/>
    <property type="match status" value="1"/>
</dbReference>
<feature type="transmembrane region" description="Helical" evidence="12">
    <location>
        <begin position="183"/>
        <end position="201"/>
    </location>
</feature>
<dbReference type="InterPro" id="IPR050277">
    <property type="entry name" value="Sodium:Solute_Symporter"/>
</dbReference>
<gene>
    <name evidence="13" type="ORF">CLV43_116108</name>
</gene>
<dbReference type="PROSITE" id="PS00457">
    <property type="entry name" value="NA_SOLUT_SYMP_2"/>
    <property type="match status" value="1"/>
</dbReference>
<evidence type="ECO:0000313" key="13">
    <source>
        <dbReference type="EMBL" id="PRY34600.1"/>
    </source>
</evidence>
<keyword evidence="10 12" id="KW-0472">Membrane</keyword>
<keyword evidence="4" id="KW-1003">Cell membrane</keyword>
<feature type="transmembrane region" description="Helical" evidence="12">
    <location>
        <begin position="153"/>
        <end position="171"/>
    </location>
</feature>
<feature type="transmembrane region" description="Helical" evidence="12">
    <location>
        <begin position="45"/>
        <end position="69"/>
    </location>
</feature>
<keyword evidence="5 12" id="KW-0812">Transmembrane</keyword>
<comment type="subcellular location">
    <subcellularLocation>
        <location evidence="1">Cell membrane</location>
        <topology evidence="1">Multi-pass membrane protein</topology>
    </subcellularLocation>
</comment>
<feature type="transmembrane region" description="Helical" evidence="12">
    <location>
        <begin position="434"/>
        <end position="456"/>
    </location>
</feature>
<dbReference type="GO" id="GO:0006811">
    <property type="term" value="P:monoatomic ion transport"/>
    <property type="evidence" value="ECO:0007669"/>
    <property type="project" value="UniProtKB-KW"/>
</dbReference>
<feature type="transmembrane region" description="Helical" evidence="12">
    <location>
        <begin position="341"/>
        <end position="361"/>
    </location>
</feature>
<accession>A0A2T0SMF7</accession>
<evidence type="ECO:0000256" key="8">
    <source>
        <dbReference type="ARBA" id="ARBA00023053"/>
    </source>
</evidence>
<keyword evidence="8" id="KW-0915">Sodium</keyword>
<dbReference type="GO" id="GO:0006847">
    <property type="term" value="P:plasma membrane acetate transport"/>
    <property type="evidence" value="ECO:0007669"/>
    <property type="project" value="TreeGrafter"/>
</dbReference>
<feature type="transmembrane region" description="Helical" evidence="12">
    <location>
        <begin position="75"/>
        <end position="96"/>
    </location>
</feature>
<comment type="caution">
    <text evidence="13">The sequence shown here is derived from an EMBL/GenBank/DDBJ whole genome shotgun (WGS) entry which is preliminary data.</text>
</comment>
<evidence type="ECO:0000256" key="2">
    <source>
        <dbReference type="ARBA" id="ARBA00006434"/>
    </source>
</evidence>
<name>A0A2T0SMF7_9PSEU</name>
<dbReference type="CDD" id="cd11480">
    <property type="entry name" value="SLC5sbd_u4"/>
    <property type="match status" value="1"/>
</dbReference>
<keyword evidence="6" id="KW-0769">Symport</keyword>
<comment type="similarity">
    <text evidence="2 11">Belongs to the sodium:solute symporter (SSF) (TC 2.A.21) family.</text>
</comment>
<feature type="transmembrane region" description="Helical" evidence="12">
    <location>
        <begin position="462"/>
        <end position="482"/>
    </location>
</feature>
<dbReference type="InterPro" id="IPR001734">
    <property type="entry name" value="Na/solute_symporter"/>
</dbReference>
<dbReference type="Gene3D" id="1.20.1730.10">
    <property type="entry name" value="Sodium/glucose cotransporter"/>
    <property type="match status" value="1"/>
</dbReference>
<protein>
    <submittedName>
        <fullName evidence="13">Na+(H+)/acetate symporter ActP</fullName>
    </submittedName>
</protein>
<dbReference type="EMBL" id="PVTF01000016">
    <property type="protein sequence ID" value="PRY34600.1"/>
    <property type="molecule type" value="Genomic_DNA"/>
</dbReference>
<dbReference type="GO" id="GO:0015293">
    <property type="term" value="F:symporter activity"/>
    <property type="evidence" value="ECO:0007669"/>
    <property type="project" value="UniProtKB-KW"/>
</dbReference>
<evidence type="ECO:0000256" key="11">
    <source>
        <dbReference type="RuleBase" id="RU362091"/>
    </source>
</evidence>
<dbReference type="PROSITE" id="PS50283">
    <property type="entry name" value="NA_SOLUT_SYMP_3"/>
    <property type="match status" value="1"/>
</dbReference>
<proteinExistence type="inferred from homology"/>
<dbReference type="GO" id="GO:0005886">
    <property type="term" value="C:plasma membrane"/>
    <property type="evidence" value="ECO:0007669"/>
    <property type="project" value="UniProtKB-SubCell"/>
</dbReference>
<feature type="transmembrane region" description="Helical" evidence="12">
    <location>
        <begin position="394"/>
        <end position="422"/>
    </location>
</feature>
<dbReference type="AlphaFoldDB" id="A0A2T0SMF7"/>
<feature type="transmembrane region" description="Helical" evidence="12">
    <location>
        <begin position="116"/>
        <end position="133"/>
    </location>
</feature>
<keyword evidence="9" id="KW-0406">Ion transport</keyword>
<dbReference type="InterPro" id="IPR038377">
    <property type="entry name" value="Na/Glc_symporter_sf"/>
</dbReference>
<keyword evidence="3" id="KW-0813">Transport</keyword>
<dbReference type="RefSeq" id="WP_106194833.1">
    <property type="nucleotide sequence ID" value="NZ_PVTF01000016.1"/>
</dbReference>
<evidence type="ECO:0000256" key="9">
    <source>
        <dbReference type="ARBA" id="ARBA00023065"/>
    </source>
</evidence>
<evidence type="ECO:0000256" key="7">
    <source>
        <dbReference type="ARBA" id="ARBA00022989"/>
    </source>
</evidence>
<dbReference type="InterPro" id="IPR018212">
    <property type="entry name" value="Na/solute_symporter_CS"/>
</dbReference>
<reference evidence="13 14" key="1">
    <citation type="submission" date="2018-03" db="EMBL/GenBank/DDBJ databases">
        <title>Genomic Encyclopedia of Archaeal and Bacterial Type Strains, Phase II (KMG-II): from individual species to whole genera.</title>
        <authorList>
            <person name="Goeker M."/>
        </authorList>
    </citation>
    <scope>NUCLEOTIDE SEQUENCE [LARGE SCALE GENOMIC DNA]</scope>
    <source>
        <strain evidence="13 14">DSM 44720</strain>
    </source>
</reference>
<evidence type="ECO:0000256" key="10">
    <source>
        <dbReference type="ARBA" id="ARBA00023136"/>
    </source>
</evidence>
<dbReference type="PANTHER" id="PTHR48086">
    <property type="entry name" value="SODIUM/PROLINE SYMPORTER-RELATED"/>
    <property type="match status" value="1"/>
</dbReference>
<dbReference type="GO" id="GO:0015123">
    <property type="term" value="F:acetate transmembrane transporter activity"/>
    <property type="evidence" value="ECO:0007669"/>
    <property type="project" value="TreeGrafter"/>
</dbReference>
<dbReference type="Pfam" id="PF00474">
    <property type="entry name" value="SSF"/>
    <property type="match status" value="2"/>
</dbReference>
<dbReference type="OrthoDB" id="9764416at2"/>
<feature type="transmembrane region" description="Helical" evidence="12">
    <location>
        <begin position="305"/>
        <end position="329"/>
    </location>
</feature>
<feature type="transmembrane region" description="Helical" evidence="12">
    <location>
        <begin position="6"/>
        <end position="25"/>
    </location>
</feature>
<evidence type="ECO:0000256" key="5">
    <source>
        <dbReference type="ARBA" id="ARBA00022692"/>
    </source>
</evidence>
<sequence>MNSTYGVVAVLVVALGTMLIGAYGLRISRTTSDFYVASRTVSPWWNASAIGGEYLSAASFVGIAGLIFAHGPDMLWFPVGYTAGYLVLLTLVAAPLRRSGAYTLPDFAEARFSSPVVRRVASGLAIAIAWLYLLPQFKGAGLTLHTVTGAPDWLGGLIVAVVVTVNVVSGGMRSVTFVQAFQYWLKLTAIAVPVVFLLLAWRAHGGERLNGPEFPVFRQTTTVDFDTSTLIHVEAPANFSGHGLLDGVRVDGDQLWVNAGEHTVAAGSSFVFPAGETVPHLESLPHTTNADWALPMAEGGQFPLYAVYSLILATFLGTMGLPHVIVRFYTNPNGRAARRTTLIVLGLLGIFYLMPPIYGVLGRLYTPELLLTGDTDAVVLVLPSRMVGGVGGQLLGALVAGGAFAAFLSTSSGLMVSLAGVLSQDVLKMRGVRGFRISAALAAIVPLAMTVLVGGIPVADMVGLAFAVAASSLCPLLLLGIWSTRMTTTGAVAGMIAGGVPALAAGIVTISAKTADQWYHVFLSRPAAWTVPLGFVVMYVVSLMTPGRIPENVNRVMVRLHAPENLGLEMNEEPSMSDIRRRTGT</sequence>
<keyword evidence="7 12" id="KW-1133">Transmembrane helix</keyword>
<evidence type="ECO:0000313" key="14">
    <source>
        <dbReference type="Proteomes" id="UP000239494"/>
    </source>
</evidence>
<organism evidence="13 14">
    <name type="scientific">Umezawaea tangerina</name>
    <dbReference type="NCBI Taxonomy" id="84725"/>
    <lineage>
        <taxon>Bacteria</taxon>
        <taxon>Bacillati</taxon>
        <taxon>Actinomycetota</taxon>
        <taxon>Actinomycetes</taxon>
        <taxon>Pseudonocardiales</taxon>
        <taxon>Pseudonocardiaceae</taxon>
        <taxon>Umezawaea</taxon>
    </lineage>
</organism>